<feature type="chain" id="PRO_5039349300" evidence="2">
    <location>
        <begin position="22"/>
        <end position="284"/>
    </location>
</feature>
<feature type="transmembrane region" description="Helical" evidence="1">
    <location>
        <begin position="160"/>
        <end position="185"/>
    </location>
</feature>
<evidence type="ECO:0000256" key="2">
    <source>
        <dbReference type="SAM" id="SignalP"/>
    </source>
</evidence>
<reference evidence="3" key="1">
    <citation type="submission" date="2019-11" db="EMBL/GenBank/DDBJ databases">
        <authorList>
            <person name="Feng L."/>
        </authorList>
    </citation>
    <scope>NUCLEOTIDE SEQUENCE</scope>
    <source>
        <strain evidence="3">AundefinedLFYP135</strain>
    </source>
</reference>
<proteinExistence type="predicted"/>
<keyword evidence="1" id="KW-0812">Transmembrane</keyword>
<keyword evidence="2" id="KW-0732">Signal</keyword>
<gene>
    <name evidence="3" type="ORF">AULFYP135_00327</name>
</gene>
<feature type="transmembrane region" description="Helical" evidence="1">
    <location>
        <begin position="197"/>
        <end position="216"/>
    </location>
</feature>
<feature type="signal peptide" evidence="2">
    <location>
        <begin position="1"/>
        <end position="21"/>
    </location>
</feature>
<name>A0A6N2RAM8_9FIRM</name>
<accession>A0A6N2RAM8</accession>
<protein>
    <submittedName>
        <fullName evidence="3">Uncharacterized protein</fullName>
    </submittedName>
</protein>
<dbReference type="AlphaFoldDB" id="A0A6N2RAM8"/>
<feature type="transmembrane region" description="Helical" evidence="1">
    <location>
        <begin position="222"/>
        <end position="242"/>
    </location>
</feature>
<dbReference type="EMBL" id="CACRSL010000003">
    <property type="protein sequence ID" value="VYS77836.1"/>
    <property type="molecule type" value="Genomic_DNA"/>
</dbReference>
<sequence length="284" mass="31480">MKTWKRVLLMAFALLCCSAVAFGDMGPKDRLTIRLTNPPDEPYYLDLLTQSPGDYDNLGEKRYTLDPDILSCLFQYEGEDWFPALAGGTRIPLFGKLTGEPNGDAMIHTFSYFGLPSTYRIIVAAQNGQVIVSEPRTRQVLQGTVTFDYATGELTSPPLWIAYLVQFLSTYIPTLAVEGVILLLFGFSLKENGKVFFLVNLATQLLLTATLGATLLKQGPLAAYFTQFPVEIAILAAEALLYRRFLKGRSPARRTAYGAAANLASWGLGFFLLSQQYGFLLHFL</sequence>
<keyword evidence="1" id="KW-1133">Transmembrane helix</keyword>
<evidence type="ECO:0000256" key="1">
    <source>
        <dbReference type="SAM" id="Phobius"/>
    </source>
</evidence>
<evidence type="ECO:0000313" key="3">
    <source>
        <dbReference type="EMBL" id="VYS77836.1"/>
    </source>
</evidence>
<feature type="transmembrane region" description="Helical" evidence="1">
    <location>
        <begin position="254"/>
        <end position="274"/>
    </location>
</feature>
<organism evidence="3">
    <name type="scientific">uncultured Anaerotruncus sp</name>
    <dbReference type="NCBI Taxonomy" id="905011"/>
    <lineage>
        <taxon>Bacteria</taxon>
        <taxon>Bacillati</taxon>
        <taxon>Bacillota</taxon>
        <taxon>Clostridia</taxon>
        <taxon>Eubacteriales</taxon>
        <taxon>Oscillospiraceae</taxon>
        <taxon>Anaerotruncus</taxon>
        <taxon>environmental samples</taxon>
    </lineage>
</organism>
<keyword evidence="1" id="KW-0472">Membrane</keyword>